<name>A0A969TWG9_9BACI</name>
<dbReference type="PRINTS" id="PR00111">
    <property type="entry name" value="ABHYDROLASE"/>
</dbReference>
<evidence type="ECO:0000313" key="2">
    <source>
        <dbReference type="EMBL" id="NJP39051.1"/>
    </source>
</evidence>
<dbReference type="InterPro" id="IPR050471">
    <property type="entry name" value="AB_hydrolase"/>
</dbReference>
<comment type="caution">
    <text evidence="2">The sequence shown here is derived from an EMBL/GenBank/DDBJ whole genome shotgun (WGS) entry which is preliminary data.</text>
</comment>
<keyword evidence="2" id="KW-0378">Hydrolase</keyword>
<dbReference type="EMBL" id="JAATHJ010000037">
    <property type="protein sequence ID" value="NJP39051.1"/>
    <property type="molecule type" value="Genomic_DNA"/>
</dbReference>
<dbReference type="Proteomes" id="UP000752012">
    <property type="component" value="Unassembled WGS sequence"/>
</dbReference>
<dbReference type="PANTHER" id="PTHR43433:SF5">
    <property type="entry name" value="AB HYDROLASE-1 DOMAIN-CONTAINING PROTEIN"/>
    <property type="match status" value="1"/>
</dbReference>
<dbReference type="InterPro" id="IPR000073">
    <property type="entry name" value="AB_hydrolase_1"/>
</dbReference>
<gene>
    <name evidence="2" type="ORF">HCN83_15890</name>
</gene>
<protein>
    <submittedName>
        <fullName evidence="2">Alpha/beta fold hydrolase</fullName>
    </submittedName>
</protein>
<dbReference type="Pfam" id="PF00561">
    <property type="entry name" value="Abhydrolase_1"/>
    <property type="match status" value="1"/>
</dbReference>
<evidence type="ECO:0000313" key="3">
    <source>
        <dbReference type="Proteomes" id="UP000752012"/>
    </source>
</evidence>
<accession>A0A969TWG9</accession>
<dbReference type="InterPro" id="IPR029058">
    <property type="entry name" value="AB_hydrolase_fold"/>
</dbReference>
<dbReference type="SUPFAM" id="SSF53474">
    <property type="entry name" value="alpha/beta-Hydrolases"/>
    <property type="match status" value="1"/>
</dbReference>
<sequence>MPVFRSDHAVIYYETTGHGPPLVLTHGATLDHRQWTPQIKALAKDFQIISWDVRGHGRSVMPPGKLHHEEAAADLIRLLDHLHIKKAQLCGLSMGAAISLEAAVTSPHRAASLILMNSYHSLSTSGFRKLFSPLTHWTRRFVPRLPVVKTQAKLLARFNRDNQGYIERTVRSMPKSVWTQTWHGLSETELTEQLQHVSCPVLLMHGKQDLVTKNQQDTLFTQLTGATLMELNHAHHLMNLDQPEQLNEAIRFFLKEVDL</sequence>
<dbReference type="Gene3D" id="3.40.50.1820">
    <property type="entry name" value="alpha/beta hydrolase"/>
    <property type="match status" value="1"/>
</dbReference>
<evidence type="ECO:0000259" key="1">
    <source>
        <dbReference type="Pfam" id="PF00561"/>
    </source>
</evidence>
<proteinExistence type="predicted"/>
<keyword evidence="3" id="KW-1185">Reference proteome</keyword>
<organism evidence="2 3">
    <name type="scientific">Alkalicoccus luteus</name>
    <dbReference type="NCBI Taxonomy" id="1237094"/>
    <lineage>
        <taxon>Bacteria</taxon>
        <taxon>Bacillati</taxon>
        <taxon>Bacillota</taxon>
        <taxon>Bacilli</taxon>
        <taxon>Bacillales</taxon>
        <taxon>Bacillaceae</taxon>
        <taxon>Alkalicoccus</taxon>
    </lineage>
</organism>
<dbReference type="RefSeq" id="WP_168009107.1">
    <property type="nucleotide sequence ID" value="NZ_JAATHJ010000037.1"/>
</dbReference>
<reference evidence="2 3" key="1">
    <citation type="submission" date="2020-03" db="EMBL/GenBank/DDBJ databases">
        <title>Assessment of the enzymatic potential of alkaline-tolerant lipase obtained from Bacillus luteus H11 (technogenic soil) for the bioremediation of saline soils contaminated with petroleum substances.</title>
        <authorList>
            <person name="Kalwasinska A."/>
        </authorList>
    </citation>
    <scope>NUCLEOTIDE SEQUENCE [LARGE SCALE GENOMIC DNA]</scope>
    <source>
        <strain evidence="2 3">H11</strain>
    </source>
</reference>
<dbReference type="GO" id="GO:0016787">
    <property type="term" value="F:hydrolase activity"/>
    <property type="evidence" value="ECO:0007669"/>
    <property type="project" value="UniProtKB-KW"/>
</dbReference>
<dbReference type="PANTHER" id="PTHR43433">
    <property type="entry name" value="HYDROLASE, ALPHA/BETA FOLD FAMILY PROTEIN"/>
    <property type="match status" value="1"/>
</dbReference>
<dbReference type="AlphaFoldDB" id="A0A969TWG9"/>
<feature type="domain" description="AB hydrolase-1" evidence="1">
    <location>
        <begin position="20"/>
        <end position="242"/>
    </location>
</feature>